<proteinExistence type="predicted"/>
<evidence type="ECO:0000256" key="1">
    <source>
        <dbReference type="SAM" id="SignalP"/>
    </source>
</evidence>
<evidence type="ECO:0000313" key="2">
    <source>
        <dbReference type="Proteomes" id="UP000887575"/>
    </source>
</evidence>
<reference evidence="3" key="1">
    <citation type="submission" date="2024-02" db="UniProtKB">
        <authorList>
            <consortium name="WormBaseParasite"/>
        </authorList>
    </citation>
    <scope>IDENTIFICATION</scope>
</reference>
<dbReference type="WBParaSite" id="MBELARI_LOCUS12176">
    <property type="protein sequence ID" value="MBELARI_LOCUS12176"/>
    <property type="gene ID" value="MBELARI_LOCUS12176"/>
</dbReference>
<sequence>MLLVFLIFFVTIIAADDKEKVTPYCVTASDCVKLIGAECNEAGVTCGCESQSWCSLKRFETNPGRAEDTPTLDTTLHELKILECDPTKNGGDCPEHLPSCIVEADKKHYCGRHLSPMPLFSGGV</sequence>
<evidence type="ECO:0000313" key="3">
    <source>
        <dbReference type="WBParaSite" id="MBELARI_LOCUS12176"/>
    </source>
</evidence>
<organism evidence="2 3">
    <name type="scientific">Mesorhabditis belari</name>
    <dbReference type="NCBI Taxonomy" id="2138241"/>
    <lineage>
        <taxon>Eukaryota</taxon>
        <taxon>Metazoa</taxon>
        <taxon>Ecdysozoa</taxon>
        <taxon>Nematoda</taxon>
        <taxon>Chromadorea</taxon>
        <taxon>Rhabditida</taxon>
        <taxon>Rhabditina</taxon>
        <taxon>Rhabditomorpha</taxon>
        <taxon>Rhabditoidea</taxon>
        <taxon>Rhabditidae</taxon>
        <taxon>Mesorhabditinae</taxon>
        <taxon>Mesorhabditis</taxon>
    </lineage>
</organism>
<dbReference type="Proteomes" id="UP000887575">
    <property type="component" value="Unassembled WGS sequence"/>
</dbReference>
<protein>
    <submittedName>
        <fullName evidence="3">Uncharacterized protein</fullName>
    </submittedName>
</protein>
<keyword evidence="2" id="KW-1185">Reference proteome</keyword>
<keyword evidence="1" id="KW-0732">Signal</keyword>
<dbReference type="AlphaFoldDB" id="A0AAF3EDX5"/>
<feature type="signal peptide" evidence="1">
    <location>
        <begin position="1"/>
        <end position="15"/>
    </location>
</feature>
<name>A0AAF3EDX5_9BILA</name>
<accession>A0AAF3EDX5</accession>
<feature type="chain" id="PRO_5041930840" evidence="1">
    <location>
        <begin position="16"/>
        <end position="124"/>
    </location>
</feature>